<feature type="chain" id="PRO_5028808230" description="Type II secretion system protein N" evidence="11">
    <location>
        <begin position="30"/>
        <end position="255"/>
    </location>
</feature>
<keyword evidence="6" id="KW-0997">Cell inner membrane</keyword>
<evidence type="ECO:0000256" key="9">
    <source>
        <dbReference type="ARBA" id="ARBA00023136"/>
    </source>
</evidence>
<dbReference type="EMBL" id="CADIKW010000004">
    <property type="protein sequence ID" value="CAB3867341.1"/>
    <property type="molecule type" value="Genomic_DNA"/>
</dbReference>
<evidence type="ECO:0000256" key="5">
    <source>
        <dbReference type="ARBA" id="ARBA00022475"/>
    </source>
</evidence>
<keyword evidence="9" id="KW-0472">Membrane</keyword>
<evidence type="ECO:0000256" key="10">
    <source>
        <dbReference type="ARBA" id="ARBA00030772"/>
    </source>
</evidence>
<dbReference type="AlphaFoldDB" id="A0A6S7CY67"/>
<organism evidence="12 13">
    <name type="scientific">Achromobacter dolens</name>
    <dbReference type="NCBI Taxonomy" id="1287738"/>
    <lineage>
        <taxon>Bacteria</taxon>
        <taxon>Pseudomonadati</taxon>
        <taxon>Pseudomonadota</taxon>
        <taxon>Betaproteobacteria</taxon>
        <taxon>Burkholderiales</taxon>
        <taxon>Alcaligenaceae</taxon>
        <taxon>Achromobacter</taxon>
    </lineage>
</organism>
<comment type="subcellular location">
    <subcellularLocation>
        <location evidence="1">Cell inner membrane</location>
    </subcellularLocation>
</comment>
<evidence type="ECO:0000256" key="7">
    <source>
        <dbReference type="ARBA" id="ARBA00022692"/>
    </source>
</evidence>
<evidence type="ECO:0000256" key="6">
    <source>
        <dbReference type="ARBA" id="ARBA00022519"/>
    </source>
</evidence>
<keyword evidence="8" id="KW-0653">Protein transport</keyword>
<feature type="signal peptide" evidence="11">
    <location>
        <begin position="1"/>
        <end position="29"/>
    </location>
</feature>
<dbReference type="RefSeq" id="WP_175167479.1">
    <property type="nucleotide sequence ID" value="NZ_CADIKW010000004.1"/>
</dbReference>
<keyword evidence="5" id="KW-1003">Cell membrane</keyword>
<evidence type="ECO:0000256" key="2">
    <source>
        <dbReference type="ARBA" id="ARBA00007208"/>
    </source>
</evidence>
<comment type="similarity">
    <text evidence="2">Belongs to the GSP N family.</text>
</comment>
<dbReference type="GO" id="GO:0015628">
    <property type="term" value="P:protein secretion by the type II secretion system"/>
    <property type="evidence" value="ECO:0007669"/>
    <property type="project" value="InterPro"/>
</dbReference>
<keyword evidence="4" id="KW-0813">Transport</keyword>
<evidence type="ECO:0000313" key="13">
    <source>
        <dbReference type="Proteomes" id="UP000494272"/>
    </source>
</evidence>
<name>A0A6S7CY67_9BURK</name>
<dbReference type="InterPro" id="IPR022792">
    <property type="entry name" value="T2SS_protein-GspN"/>
</dbReference>
<accession>A0A6S7CY67</accession>
<evidence type="ECO:0000256" key="1">
    <source>
        <dbReference type="ARBA" id="ARBA00004533"/>
    </source>
</evidence>
<evidence type="ECO:0000313" key="12">
    <source>
        <dbReference type="EMBL" id="CAB3867341.1"/>
    </source>
</evidence>
<reference evidence="12 13" key="1">
    <citation type="submission" date="2020-04" db="EMBL/GenBank/DDBJ databases">
        <authorList>
            <person name="De Canck E."/>
        </authorList>
    </citation>
    <scope>NUCLEOTIDE SEQUENCE [LARGE SCALE GENOMIC DNA]</scope>
    <source>
        <strain evidence="12 13">LMG 26841</strain>
    </source>
</reference>
<dbReference type="GO" id="GO:0005886">
    <property type="term" value="C:plasma membrane"/>
    <property type="evidence" value="ECO:0007669"/>
    <property type="project" value="UniProtKB-SubCell"/>
</dbReference>
<dbReference type="GeneID" id="94356314"/>
<evidence type="ECO:0000256" key="11">
    <source>
        <dbReference type="SAM" id="SignalP"/>
    </source>
</evidence>
<evidence type="ECO:0000256" key="4">
    <source>
        <dbReference type="ARBA" id="ARBA00022448"/>
    </source>
</evidence>
<evidence type="ECO:0000256" key="3">
    <source>
        <dbReference type="ARBA" id="ARBA00021563"/>
    </source>
</evidence>
<keyword evidence="7" id="KW-0812">Transmembrane</keyword>
<dbReference type="Proteomes" id="UP000494272">
    <property type="component" value="Unassembled WGS sequence"/>
</dbReference>
<protein>
    <recommendedName>
        <fullName evidence="3">Type II secretion system protein N</fullName>
    </recommendedName>
    <alternativeName>
        <fullName evidence="10">General secretion pathway protein N</fullName>
    </alternativeName>
</protein>
<sequence>MRPPRRPRLLPRRSGLALACAACALTAAAAVLPARWLLAFLPADAPVALADAAGTVWNGSAWLALGPPGARRMLPLALHWQWRWSSLTLELSHPWLRGPVRAGLGWDGLSLSAQSLRLPATVLPALGAPWNTLAPEGTLELDWQTLRLGGALPDAPLAELRWRDAATALSPVAPVGTYVLRVRGNGRAGATLALSTESGPLAVTGQGSVNARGVRFQGQATFAAGTSEAERSALDGLMSTLGRRSDDVVVFGIGK</sequence>
<keyword evidence="13" id="KW-1185">Reference proteome</keyword>
<proteinExistence type="inferred from homology"/>
<dbReference type="Pfam" id="PF01203">
    <property type="entry name" value="T2SSN"/>
    <property type="match status" value="1"/>
</dbReference>
<keyword evidence="11" id="KW-0732">Signal</keyword>
<gene>
    <name evidence="12" type="ORF">LMG26841_02763</name>
</gene>
<dbReference type="GO" id="GO:0015627">
    <property type="term" value="C:type II protein secretion system complex"/>
    <property type="evidence" value="ECO:0007669"/>
    <property type="project" value="InterPro"/>
</dbReference>
<evidence type="ECO:0000256" key="8">
    <source>
        <dbReference type="ARBA" id="ARBA00022927"/>
    </source>
</evidence>